<protein>
    <submittedName>
        <fullName evidence="3">Uncharacterized protein</fullName>
    </submittedName>
</protein>
<keyword evidence="2" id="KW-0472">Membrane</keyword>
<dbReference type="HOGENOM" id="CLU_1761748_0_0_1"/>
<proteinExistence type="predicted"/>
<reference evidence="3" key="2">
    <citation type="submission" date="2018-05" db="EMBL/GenBank/DDBJ databases">
        <title>OpunRS2 (Oryza punctata Reference Sequence Version 2).</title>
        <authorList>
            <person name="Zhang J."/>
            <person name="Kudrna D."/>
            <person name="Lee S."/>
            <person name="Talag J."/>
            <person name="Welchert J."/>
            <person name="Wing R.A."/>
        </authorList>
    </citation>
    <scope>NUCLEOTIDE SEQUENCE [LARGE SCALE GENOMIC DNA]</scope>
</reference>
<name>A0A0E0KKC6_ORYPU</name>
<evidence type="ECO:0000256" key="2">
    <source>
        <dbReference type="SAM" id="Phobius"/>
    </source>
</evidence>
<keyword evidence="2" id="KW-1133">Transmembrane helix</keyword>
<feature type="region of interest" description="Disordered" evidence="1">
    <location>
        <begin position="59"/>
        <end position="86"/>
    </location>
</feature>
<organism evidence="3">
    <name type="scientific">Oryza punctata</name>
    <name type="common">Red rice</name>
    <dbReference type="NCBI Taxonomy" id="4537"/>
    <lineage>
        <taxon>Eukaryota</taxon>
        <taxon>Viridiplantae</taxon>
        <taxon>Streptophyta</taxon>
        <taxon>Embryophyta</taxon>
        <taxon>Tracheophyta</taxon>
        <taxon>Spermatophyta</taxon>
        <taxon>Magnoliopsida</taxon>
        <taxon>Liliopsida</taxon>
        <taxon>Poales</taxon>
        <taxon>Poaceae</taxon>
        <taxon>BOP clade</taxon>
        <taxon>Oryzoideae</taxon>
        <taxon>Oryzeae</taxon>
        <taxon>Oryzinae</taxon>
        <taxon>Oryza</taxon>
    </lineage>
</organism>
<dbReference type="EnsemblPlants" id="OPUNC03G34900.1">
    <property type="protein sequence ID" value="OPUNC03G34900.1"/>
    <property type="gene ID" value="OPUNC03G34900"/>
</dbReference>
<dbReference type="Proteomes" id="UP000026962">
    <property type="component" value="Chromosome 3"/>
</dbReference>
<sequence>MRRPAGSSSAAAAWALAIVFGVLVLMALVMDGGEKPGAPAIAVGRRMLAGAADAGQMRTLEDSKADDPFQDSKRRGNRQVRKISRPSVAARIPRRGRFRFKKGRHICGAKRWLHCKEEQNKNNIMMGLAVDVGVTRGRWPISSLSTAI</sequence>
<dbReference type="Gramene" id="OPUNC03G34900.1">
    <property type="protein sequence ID" value="OPUNC03G34900.1"/>
    <property type="gene ID" value="OPUNC03G34900"/>
</dbReference>
<accession>A0A0E0KKC6</accession>
<evidence type="ECO:0000313" key="4">
    <source>
        <dbReference type="Proteomes" id="UP000026962"/>
    </source>
</evidence>
<evidence type="ECO:0000256" key="1">
    <source>
        <dbReference type="SAM" id="MobiDB-lite"/>
    </source>
</evidence>
<evidence type="ECO:0000313" key="3">
    <source>
        <dbReference type="EnsemblPlants" id="OPUNC03G34900.1"/>
    </source>
</evidence>
<feature type="transmembrane region" description="Helical" evidence="2">
    <location>
        <begin position="12"/>
        <end position="30"/>
    </location>
</feature>
<feature type="compositionally biased region" description="Basic residues" evidence="1">
    <location>
        <begin position="75"/>
        <end position="84"/>
    </location>
</feature>
<reference evidence="3" key="1">
    <citation type="submission" date="2015-04" db="UniProtKB">
        <authorList>
            <consortium name="EnsemblPlants"/>
        </authorList>
    </citation>
    <scope>IDENTIFICATION</scope>
</reference>
<dbReference type="AlphaFoldDB" id="A0A0E0KKC6"/>
<dbReference type="OMA" id="NNIMMGL"/>
<feature type="compositionally biased region" description="Basic and acidic residues" evidence="1">
    <location>
        <begin position="59"/>
        <end position="74"/>
    </location>
</feature>
<keyword evidence="2" id="KW-0812">Transmembrane</keyword>
<keyword evidence="4" id="KW-1185">Reference proteome</keyword>